<feature type="region of interest" description="Disordered" evidence="1">
    <location>
        <begin position="1"/>
        <end position="25"/>
    </location>
</feature>
<evidence type="ECO:0000256" key="1">
    <source>
        <dbReference type="SAM" id="MobiDB-lite"/>
    </source>
</evidence>
<proteinExistence type="predicted"/>
<dbReference type="AlphaFoldDB" id="E6PFV4"/>
<accession>E6PFV4</accession>
<dbReference type="PANTHER" id="PTHR36569">
    <property type="match status" value="1"/>
</dbReference>
<name>E6PFV4_9ZZZZ</name>
<evidence type="ECO:0000313" key="2">
    <source>
        <dbReference type="EMBL" id="CBH75341.1"/>
    </source>
</evidence>
<sequence>MSDEREPQPKAPGMSVREAGKKGGQTVKAKYGPEFYEAIGRKGGLATKKSHGHAFYEEIGKKGGKKGGEATRDRYGADFYERIGQKGGQRVKELIEQGKRAALVAEEEERAS</sequence>
<comment type="caution">
    <text evidence="2">The sequence shown here is derived from an EMBL/GenBank/DDBJ whole genome shotgun (WGS) entry which is preliminary data.</text>
</comment>
<dbReference type="EMBL" id="CABO01000013">
    <property type="protein sequence ID" value="CBI01075.1"/>
    <property type="molecule type" value="Genomic_DNA"/>
</dbReference>
<organism evidence="2">
    <name type="scientific">mine drainage metagenome</name>
    <dbReference type="NCBI Taxonomy" id="410659"/>
    <lineage>
        <taxon>unclassified sequences</taxon>
        <taxon>metagenomes</taxon>
        <taxon>ecological metagenomes</taxon>
    </lineage>
</organism>
<dbReference type="InterPro" id="IPR052590">
    <property type="entry name" value="Stress/Virulence-Domain"/>
</dbReference>
<evidence type="ECO:0000313" key="3">
    <source>
        <dbReference type="EMBL" id="CBI01075.1"/>
    </source>
</evidence>
<protein>
    <submittedName>
        <fullName evidence="2">General stress protein</fullName>
    </submittedName>
</protein>
<gene>
    <name evidence="2" type="ORF">CARN1_1358</name>
    <name evidence="3" type="ORF">CARN4_0428</name>
</gene>
<reference evidence="2" key="1">
    <citation type="submission" date="2009-10" db="EMBL/GenBank/DDBJ databases">
        <title>Diversity of trophic interactions inside an arsenic-rich microbial ecosystem.</title>
        <authorList>
            <person name="Bertin P.N."/>
            <person name="Heinrich-Salmeron A."/>
            <person name="Pelletier E."/>
            <person name="Goulhen-Chollet F."/>
            <person name="Arsene-Ploetze F."/>
            <person name="Gallien S."/>
            <person name="Calteau A."/>
            <person name="Vallenet D."/>
            <person name="Casiot C."/>
            <person name="Chane-Woon-Ming B."/>
            <person name="Giloteaux L."/>
            <person name="Barakat M."/>
            <person name="Bonnefoy V."/>
            <person name="Bruneel O."/>
            <person name="Chandler M."/>
            <person name="Cleiss J."/>
            <person name="Duran R."/>
            <person name="Elbaz-Poulichet F."/>
            <person name="Fonknechten N."/>
            <person name="Lauga B."/>
            <person name="Mornico D."/>
            <person name="Ortet P."/>
            <person name="Schaeffer C."/>
            <person name="Siguier P."/>
            <person name="Alexander Thil Smith A."/>
            <person name="Van Dorsselaer A."/>
            <person name="Weissenbach J."/>
            <person name="Medigue C."/>
            <person name="Le Paslier D."/>
        </authorList>
    </citation>
    <scope>NUCLEOTIDE SEQUENCE</scope>
</reference>
<dbReference type="EMBL" id="CABL01000008">
    <property type="protein sequence ID" value="CBH75341.1"/>
    <property type="molecule type" value="Genomic_DNA"/>
</dbReference>
<dbReference type="PANTHER" id="PTHR36569:SF5">
    <property type="entry name" value="CONIDIATION-SPECIFIC PROTEIN 10 (EUROFUNG)"/>
    <property type="match status" value="1"/>
</dbReference>